<dbReference type="GO" id="GO:0010181">
    <property type="term" value="F:FMN binding"/>
    <property type="evidence" value="ECO:0007669"/>
    <property type="project" value="InterPro"/>
</dbReference>
<reference evidence="5 7" key="1">
    <citation type="submission" date="2019-03" db="EMBL/GenBank/DDBJ databases">
        <title>Genomic Encyclopedia of Type Strains, Phase IV (KMG-IV): sequencing the most valuable type-strain genomes for metagenomic binning, comparative biology and taxonomic classification.</title>
        <authorList>
            <person name="Goeker M."/>
        </authorList>
    </citation>
    <scope>NUCLEOTIDE SEQUENCE [LARGE SCALE GENOMIC DNA]</scope>
    <source>
        <strain evidence="5 7">DSM 17474</strain>
    </source>
</reference>
<reference evidence="6" key="2">
    <citation type="submission" date="2021-12" db="EMBL/GenBank/DDBJ databases">
        <authorList>
            <person name="Veyrier F.J."/>
        </authorList>
    </citation>
    <scope>NUCLEOTIDE SEQUENCE</scope>
    <source>
        <strain evidence="6">1258/02</strain>
    </source>
</reference>
<organism evidence="6 8">
    <name type="scientific">Uruburuella suis</name>
    <dbReference type="NCBI Taxonomy" id="252130"/>
    <lineage>
        <taxon>Bacteria</taxon>
        <taxon>Pseudomonadati</taxon>
        <taxon>Pseudomonadota</taxon>
        <taxon>Betaproteobacteria</taxon>
        <taxon>Neisseriales</taxon>
        <taxon>Neisseriaceae</taxon>
        <taxon>Uruburuella</taxon>
    </lineage>
</organism>
<evidence type="ECO:0000256" key="3">
    <source>
        <dbReference type="ARBA" id="ARBA00038054"/>
    </source>
</evidence>
<dbReference type="InterPro" id="IPR002563">
    <property type="entry name" value="Flavin_Rdtase-like_dom"/>
</dbReference>
<protein>
    <submittedName>
        <fullName evidence="5">Flavin reductase (DIM6/NTAB) family NADH-FMN oxidoreductase RutF</fullName>
    </submittedName>
    <submittedName>
        <fullName evidence="6">Flavin reductase family protein</fullName>
    </submittedName>
</protein>
<comment type="cofactor">
    <cofactor evidence="1">
        <name>FMN</name>
        <dbReference type="ChEBI" id="CHEBI:58210"/>
    </cofactor>
</comment>
<evidence type="ECO:0000256" key="1">
    <source>
        <dbReference type="ARBA" id="ARBA00001917"/>
    </source>
</evidence>
<accession>A0AAE9KHP8</accession>
<dbReference type="PANTHER" id="PTHR43567:SF1">
    <property type="entry name" value="FLAVOREDOXIN"/>
    <property type="match status" value="1"/>
</dbReference>
<evidence type="ECO:0000313" key="8">
    <source>
        <dbReference type="Proteomes" id="UP000829756"/>
    </source>
</evidence>
<evidence type="ECO:0000256" key="2">
    <source>
        <dbReference type="ARBA" id="ARBA00022630"/>
    </source>
</evidence>
<comment type="similarity">
    <text evidence="3">Belongs to the flavoredoxin family.</text>
</comment>
<dbReference type="InterPro" id="IPR052174">
    <property type="entry name" value="Flavoredoxin"/>
</dbReference>
<dbReference type="EMBL" id="SLXE01000012">
    <property type="protein sequence ID" value="TCP06414.1"/>
    <property type="molecule type" value="Genomic_DNA"/>
</dbReference>
<dbReference type="Pfam" id="PF01613">
    <property type="entry name" value="Flavin_Reduct"/>
    <property type="match status" value="1"/>
</dbReference>
<gene>
    <name evidence="5" type="ORF">EV680_11241</name>
    <name evidence="6" type="ORF">LVJ78_04355</name>
</gene>
<dbReference type="GO" id="GO:0016646">
    <property type="term" value="F:oxidoreductase activity, acting on the CH-NH group of donors, NAD or NADP as acceptor"/>
    <property type="evidence" value="ECO:0007669"/>
    <property type="project" value="UniProtKB-ARBA"/>
</dbReference>
<dbReference type="Gene3D" id="2.30.110.10">
    <property type="entry name" value="Electron Transport, Fmn-binding Protein, Chain A"/>
    <property type="match status" value="1"/>
</dbReference>
<name>A0AAE9KHP8_9NEIS</name>
<keyword evidence="7" id="KW-1185">Reference proteome</keyword>
<dbReference type="SUPFAM" id="SSF50475">
    <property type="entry name" value="FMN-binding split barrel"/>
    <property type="match status" value="1"/>
</dbReference>
<dbReference type="PANTHER" id="PTHR43567">
    <property type="entry name" value="FLAVOREDOXIN-RELATED-RELATED"/>
    <property type="match status" value="1"/>
</dbReference>
<evidence type="ECO:0000313" key="6">
    <source>
        <dbReference type="EMBL" id="UOO80249.1"/>
    </source>
</evidence>
<dbReference type="Proteomes" id="UP000294721">
    <property type="component" value="Unassembled WGS sequence"/>
</dbReference>
<feature type="domain" description="Flavin reductase like" evidence="4">
    <location>
        <begin position="13"/>
        <end position="159"/>
    </location>
</feature>
<dbReference type="Proteomes" id="UP000829756">
    <property type="component" value="Chromosome"/>
</dbReference>
<evidence type="ECO:0000313" key="5">
    <source>
        <dbReference type="EMBL" id="TCP06414.1"/>
    </source>
</evidence>
<evidence type="ECO:0000313" key="7">
    <source>
        <dbReference type="Proteomes" id="UP000294721"/>
    </source>
</evidence>
<sequence length="189" mass="20934">MYQTLNLNLAFTLVEPSPVVLITTRDQGKDNVFTLSLLMPLGFDDDSGCCNIAIMTGRWNHSARAMLKNKQCVLHVPTAERMADTIAIGTVSGAQVDKFDRFGLAREEAKQVDCAIIKGCAAYIECRVVDDIEQHGIVILRPVSAGVNEAENRKSKIHSVGDGRFFTEGERFDYRALMNEKLPPQCQIS</sequence>
<dbReference type="RefSeq" id="WP_132953795.1">
    <property type="nucleotide sequence ID" value="NZ_CP091507.1"/>
</dbReference>
<dbReference type="InterPro" id="IPR012349">
    <property type="entry name" value="Split_barrel_FMN-bd"/>
</dbReference>
<dbReference type="AlphaFoldDB" id="A0AAE9KHP8"/>
<reference evidence="6" key="3">
    <citation type="journal article" date="2022" name="Res Sq">
        <title>Evolution of multicellular longitudinally dividing oral cavity symbionts (Neisseriaceae).</title>
        <authorList>
            <person name="Nyongesa S."/>
            <person name="Weber P."/>
            <person name="Bernet E."/>
            <person name="Pullido F."/>
            <person name="Nieckarz M."/>
            <person name="Delaby M."/>
            <person name="Nieves C."/>
            <person name="Viehboeck T."/>
            <person name="Krause N."/>
            <person name="Rivera-Millot A."/>
            <person name="Nakamura A."/>
            <person name="Vischer N."/>
            <person name="VanNieuwenhze M."/>
            <person name="Brun Y."/>
            <person name="Cava F."/>
            <person name="Bulgheresi S."/>
            <person name="Veyrier F."/>
        </authorList>
    </citation>
    <scope>NUCLEOTIDE SEQUENCE</scope>
    <source>
        <strain evidence="6">1258/02</strain>
    </source>
</reference>
<dbReference type="KEGG" id="usu:LVJ78_04355"/>
<keyword evidence="2" id="KW-0285">Flavoprotein</keyword>
<dbReference type="EMBL" id="CP091507">
    <property type="protein sequence ID" value="UOO80249.1"/>
    <property type="molecule type" value="Genomic_DNA"/>
</dbReference>
<proteinExistence type="inferred from homology"/>
<evidence type="ECO:0000259" key="4">
    <source>
        <dbReference type="SMART" id="SM00903"/>
    </source>
</evidence>
<dbReference type="SMART" id="SM00903">
    <property type="entry name" value="Flavin_Reduct"/>
    <property type="match status" value="1"/>
</dbReference>